<dbReference type="CDD" id="cd02573">
    <property type="entry name" value="PseudoU_synth_EcTruB"/>
    <property type="match status" value="1"/>
</dbReference>
<sequence length="291" mass="30354">MDKPEGLTSHDVVSRVRKLANTRKVGHAGTLDPMATGLLTLGLNSSTRLLTFLVGLDKEYFATIRLGETTDTDDAQGASTGIADPASVAAVTEAAVREAIVPLTGPISQVPSSVSAIRVDGRHAYELARAGETVVLKSRDVTVSTFEILDIRRSTSSLDVDVRVECSSGTYIRALARDLGAALGLGGHLIALRRTRVGPFTVAAASTMEHLDPVGDLVPPERVAATLFPLLQLDAVQVLGLSQGKRLPGFPTDGGPIAAISPEGRLAGLVNVIGGVAKPIVNFPTSEVLPQ</sequence>
<dbReference type="Pfam" id="PF09142">
    <property type="entry name" value="TruB_C"/>
    <property type="match status" value="1"/>
</dbReference>
<proteinExistence type="inferred from homology"/>
<dbReference type="Pfam" id="PF16198">
    <property type="entry name" value="TruB_C_2"/>
    <property type="match status" value="1"/>
</dbReference>
<comment type="caution">
    <text evidence="9">The sequence shown here is derived from an EMBL/GenBank/DDBJ whole genome shotgun (WGS) entry which is preliminary data.</text>
</comment>
<comment type="catalytic activity">
    <reaction evidence="1 5">
        <text>uridine(55) in tRNA = pseudouridine(55) in tRNA</text>
        <dbReference type="Rhea" id="RHEA:42532"/>
        <dbReference type="Rhea" id="RHEA-COMP:10101"/>
        <dbReference type="Rhea" id="RHEA-COMP:10102"/>
        <dbReference type="ChEBI" id="CHEBI:65314"/>
        <dbReference type="ChEBI" id="CHEBI:65315"/>
        <dbReference type="EC" id="5.4.99.25"/>
    </reaction>
</comment>
<evidence type="ECO:0000256" key="3">
    <source>
        <dbReference type="ARBA" id="ARBA00022694"/>
    </source>
</evidence>
<keyword evidence="3 5" id="KW-0819">tRNA processing</keyword>
<name>A0A2T0VHG1_9MICO</name>
<dbReference type="InterPro" id="IPR032819">
    <property type="entry name" value="TruB_C"/>
</dbReference>
<evidence type="ECO:0000259" key="7">
    <source>
        <dbReference type="Pfam" id="PF09142"/>
    </source>
</evidence>
<dbReference type="GO" id="GO:0031119">
    <property type="term" value="P:tRNA pseudouridine synthesis"/>
    <property type="evidence" value="ECO:0007669"/>
    <property type="project" value="UniProtKB-UniRule"/>
</dbReference>
<comment type="similarity">
    <text evidence="2 5">Belongs to the pseudouridine synthase TruB family. Type 1 subfamily.</text>
</comment>
<dbReference type="PANTHER" id="PTHR13767:SF2">
    <property type="entry name" value="PSEUDOURIDYLATE SYNTHASE TRUB1"/>
    <property type="match status" value="1"/>
</dbReference>
<evidence type="ECO:0000256" key="5">
    <source>
        <dbReference type="HAMAP-Rule" id="MF_01080"/>
    </source>
</evidence>
<feature type="domain" description="tRNA pseudouridine synthase II TruB subfamily 2 C-terminal" evidence="7">
    <location>
        <begin position="228"/>
        <end position="284"/>
    </location>
</feature>
<evidence type="ECO:0000259" key="8">
    <source>
        <dbReference type="Pfam" id="PF16198"/>
    </source>
</evidence>
<dbReference type="GO" id="GO:1990481">
    <property type="term" value="P:mRNA pseudouridine synthesis"/>
    <property type="evidence" value="ECO:0007669"/>
    <property type="project" value="TreeGrafter"/>
</dbReference>
<dbReference type="InterPro" id="IPR002501">
    <property type="entry name" value="PsdUridine_synth_N"/>
</dbReference>
<dbReference type="SUPFAM" id="SSF55120">
    <property type="entry name" value="Pseudouridine synthase"/>
    <property type="match status" value="1"/>
</dbReference>
<evidence type="ECO:0000259" key="6">
    <source>
        <dbReference type="Pfam" id="PF01509"/>
    </source>
</evidence>
<evidence type="ECO:0000313" key="10">
    <source>
        <dbReference type="Proteomes" id="UP000237983"/>
    </source>
</evidence>
<evidence type="ECO:0000256" key="4">
    <source>
        <dbReference type="ARBA" id="ARBA00023235"/>
    </source>
</evidence>
<dbReference type="GO" id="GO:0003723">
    <property type="term" value="F:RNA binding"/>
    <property type="evidence" value="ECO:0007669"/>
    <property type="project" value="InterPro"/>
</dbReference>
<evidence type="ECO:0000313" key="9">
    <source>
        <dbReference type="EMBL" id="PRY69649.1"/>
    </source>
</evidence>
<dbReference type="InterPro" id="IPR036974">
    <property type="entry name" value="PUA_sf"/>
</dbReference>
<dbReference type="EC" id="5.4.99.25" evidence="5"/>
<feature type="domain" description="Pseudouridine synthase II N-terminal" evidence="6">
    <location>
        <begin position="17"/>
        <end position="172"/>
    </location>
</feature>
<dbReference type="InterPro" id="IPR020103">
    <property type="entry name" value="PsdUridine_synth_cat_dom_sf"/>
</dbReference>
<dbReference type="InterPro" id="IPR014780">
    <property type="entry name" value="tRNA_psdUridine_synth_TruB"/>
</dbReference>
<dbReference type="InterPro" id="IPR015225">
    <property type="entry name" value="tRNA_psdUridine_synth_fam2_C"/>
</dbReference>
<feature type="domain" description="tRNA pseudouridylate synthase B C-terminal" evidence="8">
    <location>
        <begin position="173"/>
        <end position="212"/>
    </location>
</feature>
<dbReference type="Proteomes" id="UP000237983">
    <property type="component" value="Unassembled WGS sequence"/>
</dbReference>
<dbReference type="Gene3D" id="2.30.130.10">
    <property type="entry name" value="PUA domain"/>
    <property type="match status" value="1"/>
</dbReference>
<keyword evidence="10" id="KW-1185">Reference proteome</keyword>
<evidence type="ECO:0000256" key="2">
    <source>
        <dbReference type="ARBA" id="ARBA00005642"/>
    </source>
</evidence>
<keyword evidence="4 5" id="KW-0413">Isomerase</keyword>
<organism evidence="9 10">
    <name type="scientific">Glaciihabitans tibetensis</name>
    <dbReference type="NCBI Taxonomy" id="1266600"/>
    <lineage>
        <taxon>Bacteria</taxon>
        <taxon>Bacillati</taxon>
        <taxon>Actinomycetota</taxon>
        <taxon>Actinomycetes</taxon>
        <taxon>Micrococcales</taxon>
        <taxon>Microbacteriaceae</taxon>
        <taxon>Glaciihabitans</taxon>
    </lineage>
</organism>
<dbReference type="PANTHER" id="PTHR13767">
    <property type="entry name" value="TRNA-PSEUDOURIDINE SYNTHASE"/>
    <property type="match status" value="1"/>
</dbReference>
<feature type="active site" description="Nucleophile" evidence="5">
    <location>
        <position position="32"/>
    </location>
</feature>
<reference evidence="9 10" key="1">
    <citation type="submission" date="2018-03" db="EMBL/GenBank/DDBJ databases">
        <title>Genomic Encyclopedia of Type Strains, Phase III (KMG-III): the genomes of soil and plant-associated and newly described type strains.</title>
        <authorList>
            <person name="Whitman W."/>
        </authorList>
    </citation>
    <scope>NUCLEOTIDE SEQUENCE [LARGE SCALE GENOMIC DNA]</scope>
    <source>
        <strain evidence="9 10">CGMCC 1.12484</strain>
    </source>
</reference>
<dbReference type="EMBL" id="PVTL01000002">
    <property type="protein sequence ID" value="PRY69649.1"/>
    <property type="molecule type" value="Genomic_DNA"/>
</dbReference>
<comment type="function">
    <text evidence="5">Responsible for synthesis of pseudouridine from uracil-55 in the psi GC loop of transfer RNAs.</text>
</comment>
<dbReference type="AlphaFoldDB" id="A0A2T0VHG1"/>
<dbReference type="Pfam" id="PF01509">
    <property type="entry name" value="TruB_N"/>
    <property type="match status" value="1"/>
</dbReference>
<gene>
    <name evidence="5" type="primary">truB</name>
    <name evidence="9" type="ORF">B0I08_102326</name>
</gene>
<accession>A0A2T0VHG1</accession>
<dbReference type="GO" id="GO:0160148">
    <property type="term" value="F:tRNA pseudouridine(55) synthase activity"/>
    <property type="evidence" value="ECO:0007669"/>
    <property type="project" value="UniProtKB-EC"/>
</dbReference>
<dbReference type="InterPro" id="IPR015947">
    <property type="entry name" value="PUA-like_sf"/>
</dbReference>
<protein>
    <recommendedName>
        <fullName evidence="5">tRNA pseudouridine synthase B</fullName>
        <ecNumber evidence="5">5.4.99.25</ecNumber>
    </recommendedName>
    <alternativeName>
        <fullName evidence="5">tRNA pseudouridine(55) synthase</fullName>
        <shortName evidence="5">Psi55 synthase</shortName>
    </alternativeName>
    <alternativeName>
        <fullName evidence="5">tRNA pseudouridylate synthase</fullName>
    </alternativeName>
    <alternativeName>
        <fullName evidence="5">tRNA-uridine isomerase</fullName>
    </alternativeName>
</protein>
<dbReference type="HAMAP" id="MF_01080">
    <property type="entry name" value="TruB_bact"/>
    <property type="match status" value="1"/>
</dbReference>
<dbReference type="Gene3D" id="3.30.2350.10">
    <property type="entry name" value="Pseudouridine synthase"/>
    <property type="match status" value="1"/>
</dbReference>
<evidence type="ECO:0000256" key="1">
    <source>
        <dbReference type="ARBA" id="ARBA00000385"/>
    </source>
</evidence>
<dbReference type="NCBIfam" id="TIGR00431">
    <property type="entry name" value="TruB"/>
    <property type="match status" value="1"/>
</dbReference>
<dbReference type="SUPFAM" id="SSF88697">
    <property type="entry name" value="PUA domain-like"/>
    <property type="match status" value="1"/>
</dbReference>